<dbReference type="PROSITE" id="PS50240">
    <property type="entry name" value="TRYPSIN_DOM"/>
    <property type="match status" value="1"/>
</dbReference>
<keyword evidence="3" id="KW-0378">Hydrolase</keyword>
<keyword evidence="2" id="KW-1015">Disulfide bond</keyword>
<dbReference type="OrthoDB" id="4915747at2759"/>
<name>A0A7D5USR4_9HYPO</name>
<dbReference type="InterPro" id="IPR001314">
    <property type="entry name" value="Peptidase_S1A"/>
</dbReference>
<dbReference type="GeneID" id="26245974"/>
<proteinExistence type="inferred from homology"/>
<evidence type="ECO:0000259" key="5">
    <source>
        <dbReference type="PROSITE" id="PS50240"/>
    </source>
</evidence>
<reference evidence="6 7" key="1">
    <citation type="submission" date="2020-07" db="EMBL/GenBank/DDBJ databases">
        <title>Telomere length de novo assembly of all 7 chromosomes of the fungus, Metarhizium brunneum, using a novel assembly pipeline.</title>
        <authorList>
            <person name="Saud z."/>
            <person name="Kortsinoglou A."/>
            <person name="Kouvelis V.N."/>
            <person name="Butt T.M."/>
        </authorList>
    </citation>
    <scope>NUCLEOTIDE SEQUENCE [LARGE SCALE GENOMIC DNA]</scope>
    <source>
        <strain evidence="6 7">4556</strain>
    </source>
</reference>
<keyword evidence="7" id="KW-1185">Reference proteome</keyword>
<organism evidence="6 7">
    <name type="scientific">Metarhizium brunneum</name>
    <dbReference type="NCBI Taxonomy" id="500148"/>
    <lineage>
        <taxon>Eukaryota</taxon>
        <taxon>Fungi</taxon>
        <taxon>Dikarya</taxon>
        <taxon>Ascomycota</taxon>
        <taxon>Pezizomycotina</taxon>
        <taxon>Sordariomycetes</taxon>
        <taxon>Hypocreomycetidae</taxon>
        <taxon>Hypocreales</taxon>
        <taxon>Clavicipitaceae</taxon>
        <taxon>Metarhizium</taxon>
    </lineage>
</organism>
<dbReference type="PANTHER" id="PTHR24276">
    <property type="entry name" value="POLYSERASE-RELATED"/>
    <property type="match status" value="1"/>
</dbReference>
<dbReference type="Gene3D" id="2.40.10.10">
    <property type="entry name" value="Trypsin-like serine proteases"/>
    <property type="match status" value="1"/>
</dbReference>
<dbReference type="CDD" id="cd00190">
    <property type="entry name" value="Tryp_SPc"/>
    <property type="match status" value="1"/>
</dbReference>
<dbReference type="PROSITE" id="PS00135">
    <property type="entry name" value="TRYPSIN_SER"/>
    <property type="match status" value="1"/>
</dbReference>
<dbReference type="InterPro" id="IPR043504">
    <property type="entry name" value="Peptidase_S1_PA_chymotrypsin"/>
</dbReference>
<keyword evidence="3" id="KW-0720">Serine protease</keyword>
<evidence type="ECO:0000256" key="2">
    <source>
        <dbReference type="ARBA" id="ARBA00023157"/>
    </source>
</evidence>
<dbReference type="PANTHER" id="PTHR24276:SF98">
    <property type="entry name" value="FI18310P1-RELATED"/>
    <property type="match status" value="1"/>
</dbReference>
<dbReference type="SMART" id="SM00020">
    <property type="entry name" value="Tryp_SPc"/>
    <property type="match status" value="1"/>
</dbReference>
<dbReference type="RefSeq" id="XP_014541339.1">
    <property type="nucleotide sequence ID" value="XM_014685853.1"/>
</dbReference>
<evidence type="ECO:0000313" key="7">
    <source>
        <dbReference type="Proteomes" id="UP000510686"/>
    </source>
</evidence>
<evidence type="ECO:0000256" key="3">
    <source>
        <dbReference type="RuleBase" id="RU363034"/>
    </source>
</evidence>
<keyword evidence="3" id="KW-0645">Protease</keyword>
<feature type="signal peptide" evidence="4">
    <location>
        <begin position="1"/>
        <end position="21"/>
    </location>
</feature>
<dbReference type="PRINTS" id="PR00722">
    <property type="entry name" value="CHYMOTRYPSIN"/>
</dbReference>
<dbReference type="PROSITE" id="PS00134">
    <property type="entry name" value="TRYPSIN_HIS"/>
    <property type="match status" value="1"/>
</dbReference>
<dbReference type="GO" id="GO:0006508">
    <property type="term" value="P:proteolysis"/>
    <property type="evidence" value="ECO:0007669"/>
    <property type="project" value="UniProtKB-KW"/>
</dbReference>
<feature type="domain" description="Peptidase S1" evidence="5">
    <location>
        <begin position="28"/>
        <end position="253"/>
    </location>
</feature>
<evidence type="ECO:0000256" key="1">
    <source>
        <dbReference type="ARBA" id="ARBA00007664"/>
    </source>
</evidence>
<sequence>MVRPVVSALVVACSAVSAAAAATIDKRILGGQPAEKGDVPFIVRFDNNCGGSLLDKTTVLTAAHCVSDEAGKLSVRAGELQRAGEGGVVAEVASIKRHPEYIRGRLPNGIFHPNDIAIVKLSSPIEKSDTIGYARLPANGSDPVVKSMATVAGWGAQGHSKNDGNLHKVDIPVHKRDDCSDIDKGAVRDTIVCAGAYGKTACDGDSGGPLIDRWGQLIGVVSGGGSACHEQGRETLIYTRVGSYIPFICENLDAPCPDTLYEPAAQPPAEPIPESEDPFWREVNSQAQQVCNDRGLTGEQAHLCEEYKQACVFDNLATDDANVIVDCVKNKA</sequence>
<keyword evidence="4" id="KW-0732">Signal</keyword>
<dbReference type="EMBL" id="CP058932">
    <property type="protein sequence ID" value="QLI66095.1"/>
    <property type="molecule type" value="Genomic_DNA"/>
</dbReference>
<gene>
    <name evidence="6" type="primary">TRYP_2</name>
    <name evidence="6" type="ORF">G6M90_00g028230</name>
</gene>
<dbReference type="InterPro" id="IPR050430">
    <property type="entry name" value="Peptidase_S1"/>
</dbReference>
<dbReference type="AlphaFoldDB" id="A0A7D5USR4"/>
<dbReference type="GO" id="GO:0004252">
    <property type="term" value="F:serine-type endopeptidase activity"/>
    <property type="evidence" value="ECO:0007669"/>
    <property type="project" value="InterPro"/>
</dbReference>
<evidence type="ECO:0000313" key="6">
    <source>
        <dbReference type="EMBL" id="QLI66095.1"/>
    </source>
</evidence>
<accession>A0A7D5USR4</accession>
<dbReference type="Pfam" id="PF00089">
    <property type="entry name" value="Trypsin"/>
    <property type="match status" value="1"/>
</dbReference>
<dbReference type="InterPro" id="IPR018114">
    <property type="entry name" value="TRYPSIN_HIS"/>
</dbReference>
<dbReference type="InterPro" id="IPR001254">
    <property type="entry name" value="Trypsin_dom"/>
</dbReference>
<dbReference type="SUPFAM" id="SSF50494">
    <property type="entry name" value="Trypsin-like serine proteases"/>
    <property type="match status" value="1"/>
</dbReference>
<feature type="chain" id="PRO_5028938921" evidence="4">
    <location>
        <begin position="22"/>
        <end position="332"/>
    </location>
</feature>
<protein>
    <submittedName>
        <fullName evidence="6">Trypsin</fullName>
    </submittedName>
</protein>
<dbReference type="Proteomes" id="UP000510686">
    <property type="component" value="Chromosome 1"/>
</dbReference>
<dbReference type="KEGG" id="mbrn:26245974"/>
<dbReference type="InterPro" id="IPR009003">
    <property type="entry name" value="Peptidase_S1_PA"/>
</dbReference>
<evidence type="ECO:0000256" key="4">
    <source>
        <dbReference type="SAM" id="SignalP"/>
    </source>
</evidence>
<dbReference type="InterPro" id="IPR033116">
    <property type="entry name" value="TRYPSIN_SER"/>
</dbReference>
<comment type="similarity">
    <text evidence="1">Belongs to the peptidase S1 family.</text>
</comment>